<evidence type="ECO:0000256" key="3">
    <source>
        <dbReference type="ARBA" id="ARBA00022448"/>
    </source>
</evidence>
<dbReference type="InterPro" id="IPR010129">
    <property type="entry name" value="T1SS_HlyD"/>
</dbReference>
<feature type="transmembrane region" description="Helical" evidence="10">
    <location>
        <begin position="34"/>
        <end position="52"/>
    </location>
</feature>
<comment type="subcellular location">
    <subcellularLocation>
        <location evidence="1">Cell inner membrane</location>
        <topology evidence="1">Single-pass membrane protein</topology>
    </subcellularLocation>
</comment>
<dbReference type="Pfam" id="PF25994">
    <property type="entry name" value="HH_AprE"/>
    <property type="match status" value="1"/>
</dbReference>
<dbReference type="EMBL" id="CP039543">
    <property type="protein sequence ID" value="QJT08013.1"/>
    <property type="molecule type" value="Genomic_DNA"/>
</dbReference>
<dbReference type="InterPro" id="IPR058982">
    <property type="entry name" value="Beta-barrel_AprE"/>
</dbReference>
<keyword evidence="3" id="KW-0813">Transport</keyword>
<sequence>MKAEKLFASDADPMDFFPPILRLTDRPPNPLGRTILWVLLGLIIFLILWGMLGHLDIVAVAEGKLIPESYLKIVQPSEAGILKEILVKEGEKVQAGQILMRMDPYIGDAEAKAIRLELQRKRLNLRRIEAELAGEEFIINPEDPQRIAKDVHSQFRANRAALNATLAEEQTRLAKARQELAAAEQVRAKLDATLPYYHEQDAAYQKLAKDNYVSPIAASDKHREVIEKEQELKTQLYLIASANASVAQSEKRLAQLESDYRKKLNAERDELEGQLDKLTQELAKQTHKQGLLELKAPQDSVVKDLATHTEGTVVQPGTVLLTLVPQDEPLRAEVWVSNDDIGFVRKGQPVKLKFAAFPFQKYGMAEGTVLRVSADAADESTNGNGAAGTDQQPTGKPLVYKALVALETKRLVQDGISYELTAGMQTNAEIMLGSRTVAEYLLSPIQKAWHEAGRER</sequence>
<feature type="coiled-coil region" evidence="9">
    <location>
        <begin position="159"/>
        <end position="193"/>
    </location>
</feature>
<dbReference type="Gene3D" id="1.10.287.470">
    <property type="entry name" value="Helix hairpin bin"/>
    <property type="match status" value="1"/>
</dbReference>
<feature type="coiled-coil region" evidence="9">
    <location>
        <begin position="239"/>
        <end position="288"/>
    </location>
</feature>
<keyword evidence="9" id="KW-0175">Coiled coil</keyword>
<keyword evidence="7 10" id="KW-1133">Transmembrane helix</keyword>
<evidence type="ECO:0000256" key="4">
    <source>
        <dbReference type="ARBA" id="ARBA00022475"/>
    </source>
</evidence>
<evidence type="ECO:0000313" key="13">
    <source>
        <dbReference type="EMBL" id="QJT08013.1"/>
    </source>
</evidence>
<evidence type="ECO:0000256" key="7">
    <source>
        <dbReference type="ARBA" id="ARBA00022989"/>
    </source>
</evidence>
<evidence type="ECO:0000259" key="11">
    <source>
        <dbReference type="Pfam" id="PF25994"/>
    </source>
</evidence>
<evidence type="ECO:0000256" key="2">
    <source>
        <dbReference type="ARBA" id="ARBA00009477"/>
    </source>
</evidence>
<feature type="domain" description="AprE-like long alpha-helical hairpin" evidence="11">
    <location>
        <begin position="109"/>
        <end position="286"/>
    </location>
</feature>
<dbReference type="InterPro" id="IPR058781">
    <property type="entry name" value="HH_AprE-like"/>
</dbReference>
<dbReference type="PANTHER" id="PTHR30386:SF27">
    <property type="entry name" value="MEMBRANE FUSION PROTEIN (MFP) FAMILY PROTEIN"/>
    <property type="match status" value="1"/>
</dbReference>
<feature type="domain" description="AprE-like beta-barrel" evidence="12">
    <location>
        <begin position="331"/>
        <end position="432"/>
    </location>
</feature>
<dbReference type="Gene3D" id="2.40.50.100">
    <property type="match status" value="1"/>
</dbReference>
<evidence type="ECO:0000259" key="12">
    <source>
        <dbReference type="Pfam" id="PF26002"/>
    </source>
</evidence>
<dbReference type="InterPro" id="IPR050739">
    <property type="entry name" value="MFP"/>
</dbReference>
<keyword evidence="14" id="KW-1185">Reference proteome</keyword>
<dbReference type="NCBIfam" id="TIGR01843">
    <property type="entry name" value="type_I_hlyD"/>
    <property type="match status" value="1"/>
</dbReference>
<proteinExistence type="inferred from homology"/>
<evidence type="ECO:0000256" key="8">
    <source>
        <dbReference type="ARBA" id="ARBA00023136"/>
    </source>
</evidence>
<comment type="similarity">
    <text evidence="2">Belongs to the membrane fusion protein (MFP) (TC 8.A.1) family.</text>
</comment>
<evidence type="ECO:0000256" key="6">
    <source>
        <dbReference type="ARBA" id="ARBA00022692"/>
    </source>
</evidence>
<evidence type="ECO:0000256" key="5">
    <source>
        <dbReference type="ARBA" id="ARBA00022519"/>
    </source>
</evidence>
<dbReference type="SUPFAM" id="SSF111369">
    <property type="entry name" value="HlyD-like secretion proteins"/>
    <property type="match status" value="1"/>
</dbReference>
<dbReference type="Proteomes" id="UP000503251">
    <property type="component" value="Chromosome"/>
</dbReference>
<reference evidence="13 14" key="1">
    <citation type="submission" date="2019-04" db="EMBL/GenBank/DDBJ databases">
        <title>Isolation and culture of sulfate reducing bacteria from the cold seep of the South China Sea.</title>
        <authorList>
            <person name="Sun C."/>
            <person name="Liu R."/>
        </authorList>
    </citation>
    <scope>NUCLEOTIDE SEQUENCE [LARGE SCALE GENOMIC DNA]</scope>
    <source>
        <strain evidence="13 14">CS1</strain>
    </source>
</reference>
<protein>
    <submittedName>
        <fullName evidence="13">HlyD family type I secretion periplasmic adaptor subunit</fullName>
    </submittedName>
</protein>
<keyword evidence="5" id="KW-0997">Cell inner membrane</keyword>
<dbReference type="PRINTS" id="PR01490">
    <property type="entry name" value="RTXTOXIND"/>
</dbReference>
<dbReference type="Gene3D" id="2.40.30.170">
    <property type="match status" value="1"/>
</dbReference>
<dbReference type="PANTHER" id="PTHR30386">
    <property type="entry name" value="MEMBRANE FUSION SUBUNIT OF EMRAB-TOLC MULTIDRUG EFFLUX PUMP"/>
    <property type="match status" value="1"/>
</dbReference>
<dbReference type="Pfam" id="PF26002">
    <property type="entry name" value="Beta-barrel_AprE"/>
    <property type="match status" value="1"/>
</dbReference>
<evidence type="ECO:0000313" key="14">
    <source>
        <dbReference type="Proteomes" id="UP000503251"/>
    </source>
</evidence>
<keyword evidence="4" id="KW-1003">Cell membrane</keyword>
<gene>
    <name evidence="13" type="ORF">E8L03_03310</name>
</gene>
<evidence type="ECO:0000256" key="9">
    <source>
        <dbReference type="SAM" id="Coils"/>
    </source>
</evidence>
<evidence type="ECO:0000256" key="1">
    <source>
        <dbReference type="ARBA" id="ARBA00004377"/>
    </source>
</evidence>
<evidence type="ECO:0000256" key="10">
    <source>
        <dbReference type="SAM" id="Phobius"/>
    </source>
</evidence>
<organism evidence="13 14">
    <name type="scientific">Oceanidesulfovibrio marinus</name>
    <dbReference type="NCBI Taxonomy" id="370038"/>
    <lineage>
        <taxon>Bacteria</taxon>
        <taxon>Pseudomonadati</taxon>
        <taxon>Thermodesulfobacteriota</taxon>
        <taxon>Desulfovibrionia</taxon>
        <taxon>Desulfovibrionales</taxon>
        <taxon>Desulfovibrionaceae</taxon>
        <taxon>Oceanidesulfovibrio</taxon>
    </lineage>
</organism>
<accession>A0ABX6NBP4</accession>
<keyword evidence="6 10" id="KW-0812">Transmembrane</keyword>
<keyword evidence="8 10" id="KW-0472">Membrane</keyword>
<name>A0ABX6NBP4_9BACT</name>